<proteinExistence type="predicted"/>
<dbReference type="GO" id="GO:0004017">
    <property type="term" value="F:AMP kinase activity"/>
    <property type="evidence" value="ECO:0007669"/>
    <property type="project" value="InterPro"/>
</dbReference>
<dbReference type="GO" id="GO:0006364">
    <property type="term" value="P:rRNA processing"/>
    <property type="evidence" value="ECO:0007669"/>
    <property type="project" value="UniProtKB-KW"/>
</dbReference>
<accession>A0A8G2FWV9</accession>
<gene>
    <name evidence="7" type="ORF">SAMN02745355_0885</name>
</gene>
<dbReference type="AlphaFoldDB" id="A0A8G2FWV9"/>
<keyword evidence="5 7" id="KW-0418">Kinase</keyword>
<dbReference type="InterPro" id="IPR027417">
    <property type="entry name" value="P-loop_NTPase"/>
</dbReference>
<evidence type="ECO:0000256" key="1">
    <source>
        <dbReference type="ARBA" id="ARBA00022517"/>
    </source>
</evidence>
<keyword evidence="8" id="KW-1185">Reference proteome</keyword>
<dbReference type="Proteomes" id="UP000192315">
    <property type="component" value="Unassembled WGS sequence"/>
</dbReference>
<evidence type="ECO:0000256" key="3">
    <source>
        <dbReference type="ARBA" id="ARBA00022679"/>
    </source>
</evidence>
<keyword evidence="6" id="KW-0067">ATP-binding</keyword>
<reference evidence="7 8" key="1">
    <citation type="submission" date="2017-04" db="EMBL/GenBank/DDBJ databases">
        <authorList>
            <person name="Varghese N."/>
            <person name="Submissions S."/>
        </authorList>
    </citation>
    <scope>NUCLEOTIDE SEQUENCE [LARGE SCALE GENOMIC DNA]</scope>
    <source>
        <strain evidence="7 8">DSM 9789</strain>
    </source>
</reference>
<sequence length="146" mass="16648">MICITGIPATGKTTICGMLNEHGIKCVSLNDVARDLNIIENESIDIDELKKHKIDADVIESHYSHLLNCDLVIILYNDIDEIKKRMKLRNYSESKINENIDAMLADVIYYEALDRMPAGRIVRVNAHGMSRNDLFNKIIEIINSFK</sequence>
<dbReference type="GO" id="GO:0005524">
    <property type="term" value="F:ATP binding"/>
    <property type="evidence" value="ECO:0007669"/>
    <property type="project" value="UniProtKB-KW"/>
</dbReference>
<keyword evidence="1" id="KW-0690">Ribosome biogenesis</keyword>
<keyword evidence="2" id="KW-0698">rRNA processing</keyword>
<dbReference type="GO" id="GO:0016887">
    <property type="term" value="F:ATP hydrolysis activity"/>
    <property type="evidence" value="ECO:0007669"/>
    <property type="project" value="InterPro"/>
</dbReference>
<evidence type="ECO:0000256" key="4">
    <source>
        <dbReference type="ARBA" id="ARBA00022741"/>
    </source>
</evidence>
<keyword evidence="4" id="KW-0547">Nucleotide-binding</keyword>
<keyword evidence="3" id="KW-0808">Transferase</keyword>
<evidence type="ECO:0000313" key="7">
    <source>
        <dbReference type="EMBL" id="SMD30967.1"/>
    </source>
</evidence>
<dbReference type="Pfam" id="PF13238">
    <property type="entry name" value="AAA_18"/>
    <property type="match status" value="1"/>
</dbReference>
<dbReference type="PANTHER" id="PTHR12595">
    <property type="entry name" value="POS9-ACTIVATING FACTOR FAP7-RELATED"/>
    <property type="match status" value="1"/>
</dbReference>
<evidence type="ECO:0000256" key="5">
    <source>
        <dbReference type="ARBA" id="ARBA00022777"/>
    </source>
</evidence>
<evidence type="ECO:0000313" key="8">
    <source>
        <dbReference type="Proteomes" id="UP000192315"/>
    </source>
</evidence>
<comment type="caution">
    <text evidence="7">The sequence shown here is derived from an EMBL/GenBank/DDBJ whole genome shotgun (WGS) entry which is preliminary data.</text>
</comment>
<protein>
    <submittedName>
        <fullName evidence="7">Adenylate kinase</fullName>
    </submittedName>
</protein>
<evidence type="ECO:0000256" key="6">
    <source>
        <dbReference type="ARBA" id="ARBA00022840"/>
    </source>
</evidence>
<name>A0A8G2FWV9_PICTO</name>
<evidence type="ECO:0000256" key="2">
    <source>
        <dbReference type="ARBA" id="ARBA00022552"/>
    </source>
</evidence>
<dbReference type="EMBL" id="FWYE01000002">
    <property type="protein sequence ID" value="SMD30967.1"/>
    <property type="molecule type" value="Genomic_DNA"/>
</dbReference>
<dbReference type="SUPFAM" id="SSF52540">
    <property type="entry name" value="P-loop containing nucleoside triphosphate hydrolases"/>
    <property type="match status" value="1"/>
</dbReference>
<dbReference type="RefSeq" id="WP_084272799.1">
    <property type="nucleotide sequence ID" value="NZ_FWYE01000002.1"/>
</dbReference>
<dbReference type="PANTHER" id="PTHR12595:SF0">
    <property type="entry name" value="ADENYLATE KINASE ISOENZYME 6"/>
    <property type="match status" value="1"/>
</dbReference>
<organism evidence="7 8">
    <name type="scientific">Picrophilus torridus (strain ATCC 700027 / DSM 9790 / JCM 10055 / NBRC 100828 / KAW 2/3)</name>
    <dbReference type="NCBI Taxonomy" id="1122961"/>
    <lineage>
        <taxon>Archaea</taxon>
        <taxon>Methanobacteriati</taxon>
        <taxon>Thermoplasmatota</taxon>
        <taxon>Thermoplasmata</taxon>
        <taxon>Thermoplasmatales</taxon>
        <taxon>Picrophilaceae</taxon>
        <taxon>Picrophilus</taxon>
    </lineage>
</organism>
<dbReference type="InterPro" id="IPR020618">
    <property type="entry name" value="Adenyl_kinase_AK6"/>
</dbReference>
<dbReference type="Gene3D" id="3.40.50.300">
    <property type="entry name" value="P-loop containing nucleotide triphosphate hydrolases"/>
    <property type="match status" value="1"/>
</dbReference>